<dbReference type="PROSITE" id="PS50211">
    <property type="entry name" value="DENN"/>
    <property type="match status" value="1"/>
</dbReference>
<organism evidence="5 6">
    <name type="scientific">Pieris macdunnoughi</name>
    <dbReference type="NCBI Taxonomy" id="345717"/>
    <lineage>
        <taxon>Eukaryota</taxon>
        <taxon>Metazoa</taxon>
        <taxon>Ecdysozoa</taxon>
        <taxon>Arthropoda</taxon>
        <taxon>Hexapoda</taxon>
        <taxon>Insecta</taxon>
        <taxon>Pterygota</taxon>
        <taxon>Neoptera</taxon>
        <taxon>Endopterygota</taxon>
        <taxon>Lepidoptera</taxon>
        <taxon>Glossata</taxon>
        <taxon>Ditrysia</taxon>
        <taxon>Papilionoidea</taxon>
        <taxon>Pieridae</taxon>
        <taxon>Pierinae</taxon>
        <taxon>Pieris</taxon>
    </lineage>
</organism>
<dbReference type="InterPro" id="IPR005112">
    <property type="entry name" value="dDENN_dom"/>
</dbReference>
<dbReference type="InterPro" id="IPR001194">
    <property type="entry name" value="cDENN_dom"/>
</dbReference>
<comment type="caution">
    <text evidence="5">The sequence shown here is derived from an EMBL/GenBank/DDBJ whole genome shotgun (WGS) entry which is preliminary data.</text>
</comment>
<reference evidence="5" key="1">
    <citation type="submission" date="2021-02" db="EMBL/GenBank/DDBJ databases">
        <authorList>
            <person name="Steward A R."/>
        </authorList>
    </citation>
    <scope>NUCLEOTIDE SEQUENCE</scope>
</reference>
<dbReference type="GO" id="GO:0005085">
    <property type="term" value="F:guanyl-nucleotide exchange factor activity"/>
    <property type="evidence" value="ECO:0007669"/>
    <property type="project" value="InterPro"/>
</dbReference>
<dbReference type="Pfam" id="PF02141">
    <property type="entry name" value="DENN"/>
    <property type="match status" value="1"/>
</dbReference>
<dbReference type="FunFam" id="3.30.450.200:FF:000003">
    <property type="entry name" value="DENN domain containing 1A"/>
    <property type="match status" value="1"/>
</dbReference>
<dbReference type="SMART" id="SM00801">
    <property type="entry name" value="dDENN"/>
    <property type="match status" value="1"/>
</dbReference>
<feature type="region of interest" description="Disordered" evidence="3">
    <location>
        <begin position="510"/>
        <end position="542"/>
    </location>
</feature>
<dbReference type="Proteomes" id="UP000663880">
    <property type="component" value="Unassembled WGS sequence"/>
</dbReference>
<feature type="domain" description="UDENN" evidence="4">
    <location>
        <begin position="9"/>
        <end position="369"/>
    </location>
</feature>
<evidence type="ECO:0000256" key="1">
    <source>
        <dbReference type="ARBA" id="ARBA00004132"/>
    </source>
</evidence>
<dbReference type="Gene3D" id="3.40.50.11500">
    <property type="match status" value="1"/>
</dbReference>
<evidence type="ECO:0000256" key="3">
    <source>
        <dbReference type="SAM" id="MobiDB-lite"/>
    </source>
</evidence>
<dbReference type="SMART" id="SM00799">
    <property type="entry name" value="DENN"/>
    <property type="match status" value="1"/>
</dbReference>
<dbReference type="GO" id="GO:0006897">
    <property type="term" value="P:endocytosis"/>
    <property type="evidence" value="ECO:0007669"/>
    <property type="project" value="TreeGrafter"/>
</dbReference>
<gene>
    <name evidence="5" type="ORF">PMACD_LOCUS626</name>
</gene>
<dbReference type="Pfam" id="PF03456">
    <property type="entry name" value="uDENN"/>
    <property type="match status" value="1"/>
</dbReference>
<feature type="compositionally biased region" description="Basic residues" evidence="3">
    <location>
        <begin position="444"/>
        <end position="453"/>
    </location>
</feature>
<dbReference type="InterPro" id="IPR005113">
    <property type="entry name" value="uDENN_dom"/>
</dbReference>
<dbReference type="AlphaFoldDB" id="A0A821LFJ6"/>
<sequence length="720" mass="81159">MGTRIKGSVRHLYELFCEVSPIKEPSIIQKYPESYDNEENLKHIPKFAFPCPLDKSYVQHYSFVLTSVDSKYTFGFCRYDPKANTTLLLLSHIPWHDIFYKLLNCIANLLNSPERGELKSFLEACRIRPPMPGDTLKVTYNASHSVFSCQCPDEKLPSIPENCNLTEFFSALDADCMIGLWAALLNERRIALVASKPSRLSACVQAANALLFPMSWQHIYIPIVPKFLVDYLLAPMPFLIGVPRSVFETVRMSDLGEIVIIDIDTNELRSPFNDSESLPHMLVVNLKKSLGDKNALGDAVSRAFLRALVCLIGGYRDAICIENEQFEFSSETFLKTRKHMQQFLSKMLESQIFQQFIEERLDLINSGKGFNDEFEIECNFYYDKSSSSSGQKLKQQYKDWAKNVKKEGGAFFKTVKDKANPAVQSAVKTVRQGGKNVKSAVKGLKIKMPKSRSRPSSVTTTDDSRFSCGSVTPVSTSSDSSPTNVRSHEPPSTASLDLLTEMEFLLNRNDNFPSAEHSPEISLPDKPKTMLPQIPPRLPARPQTRHRYPIVSTKKLIDFSEAPMPPPRSIQPPKACFVSNITRNEPKVAEFRTSTFSFAEGTNKPKLQLTVKQTRPNCNGNAQPRAVQEKRPEAMRTGRVESCDPDVDLIKLDVSSPALEDFDPLRYRDKNDQIEKLNTTTDSALLHEYGLDFSQFSLNFTSSSSDQESSSMSKGWTTFN</sequence>
<feature type="region of interest" description="Disordered" evidence="3">
    <location>
        <begin position="443"/>
        <end position="492"/>
    </location>
</feature>
<dbReference type="InterPro" id="IPR037516">
    <property type="entry name" value="Tripartite_DENN"/>
</dbReference>
<feature type="compositionally biased region" description="Low complexity" evidence="3">
    <location>
        <begin position="701"/>
        <end position="713"/>
    </location>
</feature>
<dbReference type="PANTHER" id="PTHR13196">
    <property type="entry name" value="DENN DOMAIN-CONTAINING"/>
    <property type="match status" value="1"/>
</dbReference>
<feature type="region of interest" description="Disordered" evidence="3">
    <location>
        <begin position="701"/>
        <end position="720"/>
    </location>
</feature>
<evidence type="ECO:0000256" key="2">
    <source>
        <dbReference type="ARBA" id="ARBA00023329"/>
    </source>
</evidence>
<dbReference type="EMBL" id="CAJOBZ010000001">
    <property type="protein sequence ID" value="CAF4750164.1"/>
    <property type="molecule type" value="Genomic_DNA"/>
</dbReference>
<feature type="region of interest" description="Disordered" evidence="3">
    <location>
        <begin position="614"/>
        <end position="633"/>
    </location>
</feature>
<dbReference type="PANTHER" id="PTHR13196:SF14">
    <property type="entry name" value="UDENN DOMAIN-CONTAINING PROTEIN"/>
    <property type="match status" value="1"/>
</dbReference>
<dbReference type="Gene3D" id="3.30.450.200">
    <property type="match status" value="1"/>
</dbReference>
<evidence type="ECO:0000313" key="6">
    <source>
        <dbReference type="Proteomes" id="UP000663880"/>
    </source>
</evidence>
<dbReference type="Pfam" id="PF03455">
    <property type="entry name" value="dDENN"/>
    <property type="match status" value="1"/>
</dbReference>
<dbReference type="GO" id="GO:1901981">
    <property type="term" value="F:phosphatidylinositol phosphate binding"/>
    <property type="evidence" value="ECO:0007669"/>
    <property type="project" value="TreeGrafter"/>
</dbReference>
<protein>
    <recommendedName>
        <fullName evidence="4">UDENN domain-containing protein</fullName>
    </recommendedName>
</protein>
<accession>A0A821LFJ6</accession>
<evidence type="ECO:0000259" key="4">
    <source>
        <dbReference type="PROSITE" id="PS50211"/>
    </source>
</evidence>
<feature type="compositionally biased region" description="Low complexity" evidence="3">
    <location>
        <begin position="470"/>
        <end position="485"/>
    </location>
</feature>
<proteinExistence type="predicted"/>
<name>A0A821LFJ6_9NEOP</name>
<keyword evidence="2" id="KW-0968">Cytoplasmic vesicle</keyword>
<dbReference type="GO" id="GO:0032456">
    <property type="term" value="P:endocytic recycling"/>
    <property type="evidence" value="ECO:0007669"/>
    <property type="project" value="TreeGrafter"/>
</dbReference>
<dbReference type="OrthoDB" id="206724at2759"/>
<keyword evidence="6" id="KW-1185">Reference proteome</keyword>
<evidence type="ECO:0000313" key="5">
    <source>
        <dbReference type="EMBL" id="CAF4750164.1"/>
    </source>
</evidence>
<dbReference type="GO" id="GO:0005829">
    <property type="term" value="C:cytosol"/>
    <property type="evidence" value="ECO:0007669"/>
    <property type="project" value="TreeGrafter"/>
</dbReference>
<dbReference type="Gene3D" id="6.10.140.1000">
    <property type="match status" value="1"/>
</dbReference>
<dbReference type="InterPro" id="IPR040032">
    <property type="entry name" value="DENND1A/B/C"/>
</dbReference>
<dbReference type="FunFam" id="3.40.50.11500:FF:000004">
    <property type="entry name" value="DENN domain-containing protein 2C isoform X1"/>
    <property type="match status" value="1"/>
</dbReference>
<dbReference type="GO" id="GO:0030136">
    <property type="term" value="C:clathrin-coated vesicle"/>
    <property type="evidence" value="ECO:0007669"/>
    <property type="project" value="UniProtKB-SubCell"/>
</dbReference>
<dbReference type="InterPro" id="IPR043153">
    <property type="entry name" value="DENN_C"/>
</dbReference>
<dbReference type="SMART" id="SM00800">
    <property type="entry name" value="uDENN"/>
    <property type="match status" value="1"/>
</dbReference>
<comment type="subcellular location">
    <subcellularLocation>
        <location evidence="1">Cytoplasmic vesicle</location>
        <location evidence="1">Clathrin-coated vesicle</location>
    </subcellularLocation>
</comment>
<feature type="compositionally biased region" description="Basic and acidic residues" evidence="3">
    <location>
        <begin position="517"/>
        <end position="528"/>
    </location>
</feature>